<dbReference type="AlphaFoldDB" id="A0A0E9PIY5"/>
<organism evidence="1">
    <name type="scientific">Anguilla anguilla</name>
    <name type="common">European freshwater eel</name>
    <name type="synonym">Muraena anguilla</name>
    <dbReference type="NCBI Taxonomy" id="7936"/>
    <lineage>
        <taxon>Eukaryota</taxon>
        <taxon>Metazoa</taxon>
        <taxon>Chordata</taxon>
        <taxon>Craniata</taxon>
        <taxon>Vertebrata</taxon>
        <taxon>Euteleostomi</taxon>
        <taxon>Actinopterygii</taxon>
        <taxon>Neopterygii</taxon>
        <taxon>Teleostei</taxon>
        <taxon>Anguilliformes</taxon>
        <taxon>Anguillidae</taxon>
        <taxon>Anguilla</taxon>
    </lineage>
</organism>
<reference evidence="1" key="1">
    <citation type="submission" date="2014-11" db="EMBL/GenBank/DDBJ databases">
        <authorList>
            <person name="Amaro Gonzalez C."/>
        </authorList>
    </citation>
    <scope>NUCLEOTIDE SEQUENCE</scope>
</reference>
<reference evidence="1" key="2">
    <citation type="journal article" date="2015" name="Fish Shellfish Immunol.">
        <title>Early steps in the European eel (Anguilla anguilla)-Vibrio vulnificus interaction in the gills: Role of the RtxA13 toxin.</title>
        <authorList>
            <person name="Callol A."/>
            <person name="Pajuelo D."/>
            <person name="Ebbesson L."/>
            <person name="Teles M."/>
            <person name="MacKenzie S."/>
            <person name="Amaro C."/>
        </authorList>
    </citation>
    <scope>NUCLEOTIDE SEQUENCE</scope>
</reference>
<sequence length="42" mass="4851">MQTLSTRVCKVCNDSNYLLLELFLLLFSVSGYPFLCRCCRVT</sequence>
<accession>A0A0E9PIY5</accession>
<proteinExistence type="predicted"/>
<protein>
    <submittedName>
        <fullName evidence="1">Uncharacterized protein</fullName>
    </submittedName>
</protein>
<dbReference type="EMBL" id="GBXM01104779">
    <property type="protein sequence ID" value="JAH03798.1"/>
    <property type="molecule type" value="Transcribed_RNA"/>
</dbReference>
<name>A0A0E9PIY5_ANGAN</name>
<evidence type="ECO:0000313" key="1">
    <source>
        <dbReference type="EMBL" id="JAH03798.1"/>
    </source>
</evidence>